<name>A0A1B1N7I3_9BACL</name>
<dbReference type="PROSITE" id="PS01037">
    <property type="entry name" value="SBP_BACTERIAL_1"/>
    <property type="match status" value="1"/>
</dbReference>
<evidence type="ECO:0000256" key="3">
    <source>
        <dbReference type="ARBA" id="ARBA00022729"/>
    </source>
</evidence>
<proteinExistence type="inferred from homology"/>
<feature type="chain" id="PRO_5038697170" evidence="4">
    <location>
        <begin position="28"/>
        <end position="424"/>
    </location>
</feature>
<comment type="similarity">
    <text evidence="1">Belongs to the bacterial solute-binding protein 1 family.</text>
</comment>
<evidence type="ECO:0000256" key="2">
    <source>
        <dbReference type="ARBA" id="ARBA00022448"/>
    </source>
</evidence>
<gene>
    <name evidence="5" type="ORF">AWM70_21245</name>
</gene>
<evidence type="ECO:0000313" key="6">
    <source>
        <dbReference type="Proteomes" id="UP000092573"/>
    </source>
</evidence>
<feature type="signal peptide" evidence="4">
    <location>
        <begin position="1"/>
        <end position="27"/>
    </location>
</feature>
<dbReference type="Gene3D" id="3.40.190.10">
    <property type="entry name" value="Periplasmic binding protein-like II"/>
    <property type="match status" value="2"/>
</dbReference>
<dbReference type="AlphaFoldDB" id="A0A1B1N7I3"/>
<accession>A0A1B1N7I3</accession>
<dbReference type="InterPro" id="IPR006061">
    <property type="entry name" value="SBP_1_CS"/>
</dbReference>
<evidence type="ECO:0000256" key="1">
    <source>
        <dbReference type="ARBA" id="ARBA00008520"/>
    </source>
</evidence>
<dbReference type="EMBL" id="CP014167">
    <property type="protein sequence ID" value="ANS77371.1"/>
    <property type="molecule type" value="Genomic_DNA"/>
</dbReference>
<dbReference type="PANTHER" id="PTHR43649">
    <property type="entry name" value="ARABINOSE-BINDING PROTEIN-RELATED"/>
    <property type="match status" value="1"/>
</dbReference>
<dbReference type="GO" id="GO:0055085">
    <property type="term" value="P:transmembrane transport"/>
    <property type="evidence" value="ECO:0007669"/>
    <property type="project" value="InterPro"/>
</dbReference>
<dbReference type="InterPro" id="IPR006059">
    <property type="entry name" value="SBP"/>
</dbReference>
<sequence length="424" mass="47024">MRRVFQIGGLLLATVLAAAGCSSGGKAGSADSGGTKTIHIFQFKVEIADALDKLKADYEKEHPGIKLDIQTVGGGSDYGASLKAKFASGEQPDIFNVGGYVERDMWFDYLEDLSDQPWVKDVKDVAREPMTREGKLYGMPMNLEGYGFMYNKDLFAKAGITKPPMTIDELKEACEKLQAIGVTPFANGYQEWFVLGNHNVNVAFAQQKDPGAFIQGLTDGTEKFAGNQVFEEWANLLDLTLKYGNKNPLSTDYNTQVTMFASGQAAMMQQGNWTQVQLDGINPDLKLGFLPMPIDNTPGDNDKLYVGVPNNWVINKESPVKQEAKDFLNWLVTSDTGKKYITKEFKFIPAFNSIKGTEEDLGPLGAEILKYTDAGKTLTWNWARMPNGMPQELSNTIQAYIGGKIDKQEMFEQFQTNWDNLSVQ</sequence>
<protein>
    <submittedName>
        <fullName evidence="5">ABC transporter substrate-binding protein</fullName>
    </submittedName>
</protein>
<organism evidence="5 6">
    <name type="scientific">Paenibacillus yonginensis</name>
    <dbReference type="NCBI Taxonomy" id="1462996"/>
    <lineage>
        <taxon>Bacteria</taxon>
        <taxon>Bacillati</taxon>
        <taxon>Bacillota</taxon>
        <taxon>Bacilli</taxon>
        <taxon>Bacillales</taxon>
        <taxon>Paenibacillaceae</taxon>
        <taxon>Paenibacillus</taxon>
    </lineage>
</organism>
<dbReference type="Proteomes" id="UP000092573">
    <property type="component" value="Chromosome"/>
</dbReference>
<dbReference type="Pfam" id="PF01547">
    <property type="entry name" value="SBP_bac_1"/>
    <property type="match status" value="1"/>
</dbReference>
<keyword evidence="6" id="KW-1185">Reference proteome</keyword>
<dbReference type="PANTHER" id="PTHR43649:SF12">
    <property type="entry name" value="DIACETYLCHITOBIOSE BINDING PROTEIN DASA"/>
    <property type="match status" value="1"/>
</dbReference>
<keyword evidence="3 4" id="KW-0732">Signal</keyword>
<dbReference type="STRING" id="1462996.AWM70_21245"/>
<dbReference type="KEGG" id="pyg:AWM70_21245"/>
<dbReference type="PROSITE" id="PS51257">
    <property type="entry name" value="PROKAR_LIPOPROTEIN"/>
    <property type="match status" value="1"/>
</dbReference>
<evidence type="ECO:0000256" key="4">
    <source>
        <dbReference type="SAM" id="SignalP"/>
    </source>
</evidence>
<dbReference type="SUPFAM" id="SSF53850">
    <property type="entry name" value="Periplasmic binding protein-like II"/>
    <property type="match status" value="1"/>
</dbReference>
<dbReference type="InterPro" id="IPR050490">
    <property type="entry name" value="Bact_solute-bd_prot1"/>
</dbReference>
<evidence type="ECO:0000313" key="5">
    <source>
        <dbReference type="EMBL" id="ANS77371.1"/>
    </source>
</evidence>
<keyword evidence="2" id="KW-0813">Transport</keyword>
<reference evidence="5 6" key="1">
    <citation type="submission" date="2016-01" db="EMBL/GenBank/DDBJ databases">
        <title>Complete Genome Sequence of Paenibacillus yonginensis DCY84, a novel Plant Growth-Promoting Bacteria with Elicitation of Induced Systemic Resistance.</title>
        <authorList>
            <person name="Kim Y.J."/>
            <person name="Yang D.C."/>
            <person name="Sukweenadhi J."/>
        </authorList>
    </citation>
    <scope>NUCLEOTIDE SEQUENCE [LARGE SCALE GENOMIC DNA]</scope>
    <source>
        <strain evidence="5 6">DCY84</strain>
    </source>
</reference>